<name>A0A853EYS5_9MICO</name>
<evidence type="ECO:0000313" key="2">
    <source>
        <dbReference type="Proteomes" id="UP000561011"/>
    </source>
</evidence>
<comment type="caution">
    <text evidence="1">The sequence shown here is derived from an EMBL/GenBank/DDBJ whole genome shotgun (WGS) entry which is preliminary data.</text>
</comment>
<dbReference type="Proteomes" id="UP000561011">
    <property type="component" value="Unassembled WGS sequence"/>
</dbReference>
<organism evidence="1 2">
    <name type="scientific">Sanguibacter inulinus</name>
    <dbReference type="NCBI Taxonomy" id="60922"/>
    <lineage>
        <taxon>Bacteria</taxon>
        <taxon>Bacillati</taxon>
        <taxon>Actinomycetota</taxon>
        <taxon>Actinomycetes</taxon>
        <taxon>Micrococcales</taxon>
        <taxon>Sanguibacteraceae</taxon>
        <taxon>Sanguibacter</taxon>
    </lineage>
</organism>
<dbReference type="RefSeq" id="WP_179913486.1">
    <property type="nucleotide sequence ID" value="NZ_JACBYE010000023.1"/>
</dbReference>
<gene>
    <name evidence="1" type="ORF">HZZ10_10660</name>
</gene>
<protein>
    <submittedName>
        <fullName evidence="1">Uncharacterized protein</fullName>
    </submittedName>
</protein>
<dbReference type="AlphaFoldDB" id="A0A853EYS5"/>
<reference evidence="1 2" key="1">
    <citation type="submission" date="2020-07" db="EMBL/GenBank/DDBJ databases">
        <title>MOT database genomes.</title>
        <authorList>
            <person name="Joseph S."/>
            <person name="Aduse-Opoku J."/>
            <person name="Hashim A."/>
            <person name="Wade W."/>
            <person name="Curtis M."/>
        </authorList>
    </citation>
    <scope>NUCLEOTIDE SEQUENCE [LARGE SCALE GENOMIC DNA]</scope>
    <source>
        <strain evidence="1 2">DSM 100099</strain>
    </source>
</reference>
<proteinExistence type="predicted"/>
<evidence type="ECO:0000313" key="1">
    <source>
        <dbReference type="EMBL" id="NYS93978.1"/>
    </source>
</evidence>
<sequence>MTPRGGLQPLDRVSALVTAVRSGRAALAESTLDPLSLLERGNSRANQIADRTLDDVRELMGTVYA</sequence>
<accession>A0A853EYS5</accession>
<dbReference type="EMBL" id="JACBYE010000023">
    <property type="protein sequence ID" value="NYS93978.1"/>
    <property type="molecule type" value="Genomic_DNA"/>
</dbReference>
<keyword evidence="2" id="KW-1185">Reference proteome</keyword>